<keyword evidence="3" id="KW-1185">Reference proteome</keyword>
<evidence type="ECO:0000313" key="3">
    <source>
        <dbReference type="Proteomes" id="UP001501510"/>
    </source>
</evidence>
<feature type="transmembrane region" description="Helical" evidence="1">
    <location>
        <begin position="149"/>
        <end position="164"/>
    </location>
</feature>
<feature type="transmembrane region" description="Helical" evidence="1">
    <location>
        <begin position="125"/>
        <end position="143"/>
    </location>
</feature>
<feature type="transmembrane region" description="Helical" evidence="1">
    <location>
        <begin position="176"/>
        <end position="193"/>
    </location>
</feature>
<protein>
    <recommendedName>
        <fullName evidence="4">Alpha/beta hydrolase family protein</fullName>
    </recommendedName>
</protein>
<evidence type="ECO:0000313" key="2">
    <source>
        <dbReference type="EMBL" id="GAA0742039.1"/>
    </source>
</evidence>
<keyword evidence="1" id="KW-1133">Transmembrane helix</keyword>
<evidence type="ECO:0000256" key="1">
    <source>
        <dbReference type="SAM" id="Phobius"/>
    </source>
</evidence>
<dbReference type="SUPFAM" id="SSF53474">
    <property type="entry name" value="alpha/beta-Hydrolases"/>
    <property type="match status" value="2"/>
</dbReference>
<feature type="transmembrane region" description="Helical" evidence="1">
    <location>
        <begin position="46"/>
        <end position="63"/>
    </location>
</feature>
<name>A0ABN1JKX8_9CLOT</name>
<proteinExistence type="predicted"/>
<feature type="transmembrane region" description="Helical" evidence="1">
    <location>
        <begin position="6"/>
        <end position="34"/>
    </location>
</feature>
<dbReference type="Proteomes" id="UP001501510">
    <property type="component" value="Unassembled WGS sequence"/>
</dbReference>
<accession>A0ABN1JKX8</accession>
<dbReference type="InterPro" id="IPR029058">
    <property type="entry name" value="AB_hydrolase_fold"/>
</dbReference>
<dbReference type="Gene3D" id="3.40.50.1820">
    <property type="entry name" value="alpha/beta hydrolase"/>
    <property type="match status" value="1"/>
</dbReference>
<dbReference type="EMBL" id="BAAACG010000010">
    <property type="protein sequence ID" value="GAA0742039.1"/>
    <property type="molecule type" value="Genomic_DNA"/>
</dbReference>
<gene>
    <name evidence="2" type="ORF">GCM10008906_24040</name>
</gene>
<reference evidence="2 3" key="1">
    <citation type="journal article" date="2019" name="Int. J. Syst. Evol. Microbiol.">
        <title>The Global Catalogue of Microorganisms (GCM) 10K type strain sequencing project: providing services to taxonomists for standard genome sequencing and annotation.</title>
        <authorList>
            <consortium name="The Broad Institute Genomics Platform"/>
            <consortium name="The Broad Institute Genome Sequencing Center for Infectious Disease"/>
            <person name="Wu L."/>
            <person name="Ma J."/>
        </authorList>
    </citation>
    <scope>NUCLEOTIDE SEQUENCE [LARGE SCALE GENOMIC DNA]</scope>
    <source>
        <strain evidence="2 3">JCM 1407</strain>
    </source>
</reference>
<sequence>MKKKSLFLLGILNIVAYFFMILNSIALSVGGYFLKDTFAIYNKNSFILWAVTIISIIMFPIMVRTITLVTRDDIDIDKGKGGFKTLCILTVLMVATGVGGLFQLILMIPFLVILKLKEDSSKTNYSIFIFTLISIFTYGYLIGGMTGELLMLLVILPIGVILFLSKKDFFVVKFRFSLLSIAVVVAFIGGYFYTHMKVIEPDSEFTKRYKNIEKLKEEAIKEVDKMPLESLYIKDNSRLNNSPNVILYFTGGATTKVKDHRDDFFDDLPDNVDIADINQTQFGRPFDFADGKTSDDKLLKTSLVNAAIAQRLSNKFASEGKKVILAGHSYGALLVPFTLTNYPEIQKDLVGSVMMAGRLKMPEKVALNFNKGNILMFDNEAGSKVEKIIPLYLINNFEEKLKHAFSAPVNSQDVSGYIRSFTNMAAVNSMVGGIDYTKKMSLKDTLKFIGVYATNDEAVGTLTPEEIETIKKFGDVIVVKDGTHQLNGLEDRLNIKIKEIFNK</sequence>
<keyword evidence="1" id="KW-0812">Transmembrane</keyword>
<comment type="caution">
    <text evidence="2">The sequence shown here is derived from an EMBL/GenBank/DDBJ whole genome shotgun (WGS) entry which is preliminary data.</text>
</comment>
<evidence type="ECO:0008006" key="4">
    <source>
        <dbReference type="Google" id="ProtNLM"/>
    </source>
</evidence>
<dbReference type="RefSeq" id="WP_343761884.1">
    <property type="nucleotide sequence ID" value="NZ_BAAACG010000010.1"/>
</dbReference>
<keyword evidence="1" id="KW-0472">Membrane</keyword>
<organism evidence="2 3">
    <name type="scientific">Clostridium oceanicum</name>
    <dbReference type="NCBI Taxonomy" id="1543"/>
    <lineage>
        <taxon>Bacteria</taxon>
        <taxon>Bacillati</taxon>
        <taxon>Bacillota</taxon>
        <taxon>Clostridia</taxon>
        <taxon>Eubacteriales</taxon>
        <taxon>Clostridiaceae</taxon>
        <taxon>Clostridium</taxon>
    </lineage>
</organism>
<feature type="transmembrane region" description="Helical" evidence="1">
    <location>
        <begin position="83"/>
        <end position="113"/>
    </location>
</feature>